<feature type="compositionally biased region" description="Polar residues" evidence="1">
    <location>
        <begin position="19"/>
        <end position="36"/>
    </location>
</feature>
<accession>A0A1E3QQD0</accession>
<dbReference type="Proteomes" id="UP000094336">
    <property type="component" value="Unassembled WGS sequence"/>
</dbReference>
<protein>
    <submittedName>
        <fullName evidence="2">Uncharacterized protein</fullName>
    </submittedName>
</protein>
<sequence>MSNNLSSSSSSVSQERSPRQTPITANAVPRQQSTRDQPGHANGRTRGRFSWVRRLVMGPTRPTGSQYTGAARAKEGAGLSVPVNNLRDPSATRQNRFLPTGSEGNESLDLNSIITGETYGTPNLNLHMNDNVSTMPLKSLSSLSTTKSSVLGGDSTNVDSATMATSITPSTPITMNPSHSLVSPVSDQTPNHLTANPNNDAASIVTLASSTRVRGRGRSMESTNALTVGIPPASILERGVPSQSHSTGPITLTPAHTQYVPLPGNTGMNFQDRTSMGRMSTYATSSYSFSRFDDEGEMDDGTSMHTGGHVLRGDIVADEDYDSAPKSIKS</sequence>
<dbReference type="OrthoDB" id="5377012at2759"/>
<keyword evidence="3" id="KW-1185">Reference proteome</keyword>
<dbReference type="AlphaFoldDB" id="A0A1E3QQD0"/>
<feature type="compositionally biased region" description="Low complexity" evidence="1">
    <location>
        <begin position="1"/>
        <end position="13"/>
    </location>
</feature>
<name>A0A1E3QQD0_9ASCO</name>
<organism evidence="2 3">
    <name type="scientific">Babjeviella inositovora NRRL Y-12698</name>
    <dbReference type="NCBI Taxonomy" id="984486"/>
    <lineage>
        <taxon>Eukaryota</taxon>
        <taxon>Fungi</taxon>
        <taxon>Dikarya</taxon>
        <taxon>Ascomycota</taxon>
        <taxon>Saccharomycotina</taxon>
        <taxon>Pichiomycetes</taxon>
        <taxon>Serinales incertae sedis</taxon>
        <taxon>Babjeviella</taxon>
    </lineage>
</organism>
<evidence type="ECO:0000256" key="1">
    <source>
        <dbReference type="SAM" id="MobiDB-lite"/>
    </source>
</evidence>
<gene>
    <name evidence="2" type="ORF">BABINDRAFT_161558</name>
</gene>
<feature type="region of interest" description="Disordered" evidence="1">
    <location>
        <begin position="1"/>
        <end position="104"/>
    </location>
</feature>
<dbReference type="GeneID" id="30146725"/>
<proteinExistence type="predicted"/>
<dbReference type="RefSeq" id="XP_018985213.1">
    <property type="nucleotide sequence ID" value="XM_019128872.1"/>
</dbReference>
<evidence type="ECO:0000313" key="2">
    <source>
        <dbReference type="EMBL" id="ODQ79885.1"/>
    </source>
</evidence>
<feature type="compositionally biased region" description="Polar residues" evidence="1">
    <location>
        <begin position="91"/>
        <end position="104"/>
    </location>
</feature>
<evidence type="ECO:0000313" key="3">
    <source>
        <dbReference type="Proteomes" id="UP000094336"/>
    </source>
</evidence>
<dbReference type="EMBL" id="KV454431">
    <property type="protein sequence ID" value="ODQ79885.1"/>
    <property type="molecule type" value="Genomic_DNA"/>
</dbReference>
<reference evidence="3" key="1">
    <citation type="submission" date="2016-05" db="EMBL/GenBank/DDBJ databases">
        <title>Comparative genomics of biotechnologically important yeasts.</title>
        <authorList>
            <consortium name="DOE Joint Genome Institute"/>
            <person name="Riley R."/>
            <person name="Haridas S."/>
            <person name="Wolfe K.H."/>
            <person name="Lopes M.R."/>
            <person name="Hittinger C.T."/>
            <person name="Goker M."/>
            <person name="Salamov A."/>
            <person name="Wisecaver J."/>
            <person name="Long T.M."/>
            <person name="Aerts A.L."/>
            <person name="Barry K."/>
            <person name="Choi C."/>
            <person name="Clum A."/>
            <person name="Coughlan A.Y."/>
            <person name="Deshpande S."/>
            <person name="Douglass A.P."/>
            <person name="Hanson S.J."/>
            <person name="Klenk H.-P."/>
            <person name="Labutti K."/>
            <person name="Lapidus A."/>
            <person name="Lindquist E."/>
            <person name="Lipzen A."/>
            <person name="Meier-Kolthoff J.P."/>
            <person name="Ohm R.A."/>
            <person name="Otillar R.P."/>
            <person name="Pangilinan J."/>
            <person name="Peng Y."/>
            <person name="Rokas A."/>
            <person name="Rosa C.A."/>
            <person name="Scheuner C."/>
            <person name="Sibirny A.A."/>
            <person name="Slot J.C."/>
            <person name="Stielow J.B."/>
            <person name="Sun H."/>
            <person name="Kurtzman C.P."/>
            <person name="Blackwell M."/>
            <person name="Grigoriev I.V."/>
            <person name="Jeffries T.W."/>
        </authorList>
    </citation>
    <scope>NUCLEOTIDE SEQUENCE [LARGE SCALE GENOMIC DNA]</scope>
    <source>
        <strain evidence="3">NRRL Y-12698</strain>
    </source>
</reference>